<gene>
    <name evidence="2" type="ORF">SAMN02745975_03127</name>
</gene>
<dbReference type="RefSeq" id="WP_110942166.1">
    <property type="nucleotide sequence ID" value="NZ_FQZV01000049.1"/>
</dbReference>
<keyword evidence="1" id="KW-0812">Transmembrane</keyword>
<proteinExistence type="predicted"/>
<dbReference type="AlphaFoldDB" id="A0A1M6MXD0"/>
<protein>
    <submittedName>
        <fullName evidence="2">Uncharacterized protein</fullName>
    </submittedName>
</protein>
<sequence>MNWVLLFLPASVSVLVLYVLNRIFNYKIKLIHLLGSNHYKGILLTTMLIIAYTSIIKYDIDPFRNPMGISLFWSYLYLVSVQEIDGTN</sequence>
<name>A0A1M6MXD0_9FIRM</name>
<dbReference type="Proteomes" id="UP000184536">
    <property type="component" value="Unassembled WGS sequence"/>
</dbReference>
<keyword evidence="1" id="KW-0472">Membrane</keyword>
<dbReference type="EMBL" id="FQZV01000049">
    <property type="protein sequence ID" value="SHJ88109.1"/>
    <property type="molecule type" value="Genomic_DNA"/>
</dbReference>
<evidence type="ECO:0000313" key="2">
    <source>
        <dbReference type="EMBL" id="SHJ88109.1"/>
    </source>
</evidence>
<dbReference type="OrthoDB" id="1963629at2"/>
<feature type="transmembrane region" description="Helical" evidence="1">
    <location>
        <begin position="6"/>
        <end position="25"/>
    </location>
</feature>
<keyword evidence="1" id="KW-1133">Transmembrane helix</keyword>
<reference evidence="3" key="1">
    <citation type="submission" date="2016-11" db="EMBL/GenBank/DDBJ databases">
        <authorList>
            <person name="Varghese N."/>
            <person name="Submissions S."/>
        </authorList>
    </citation>
    <scope>NUCLEOTIDE SEQUENCE [LARGE SCALE GENOMIC DNA]</scope>
    <source>
        <strain evidence="3">DSM 17957</strain>
    </source>
</reference>
<organism evidence="2 3">
    <name type="scientific">Geosporobacter subterraneus DSM 17957</name>
    <dbReference type="NCBI Taxonomy" id="1121919"/>
    <lineage>
        <taxon>Bacteria</taxon>
        <taxon>Bacillati</taxon>
        <taxon>Bacillota</taxon>
        <taxon>Clostridia</taxon>
        <taxon>Peptostreptococcales</taxon>
        <taxon>Thermotaleaceae</taxon>
        <taxon>Geosporobacter</taxon>
    </lineage>
</organism>
<keyword evidence="3" id="KW-1185">Reference proteome</keyword>
<evidence type="ECO:0000256" key="1">
    <source>
        <dbReference type="SAM" id="Phobius"/>
    </source>
</evidence>
<accession>A0A1M6MXD0</accession>
<evidence type="ECO:0000313" key="3">
    <source>
        <dbReference type="Proteomes" id="UP000184536"/>
    </source>
</evidence>
<feature type="transmembrane region" description="Helical" evidence="1">
    <location>
        <begin position="37"/>
        <end position="56"/>
    </location>
</feature>